<dbReference type="EC" id="3.1.1.-" evidence="5"/>
<dbReference type="Pfam" id="PF00135">
    <property type="entry name" value="COesterase"/>
    <property type="match status" value="1"/>
</dbReference>
<keyword evidence="2" id="KW-0719">Serine esterase</keyword>
<evidence type="ECO:0000256" key="4">
    <source>
        <dbReference type="ARBA" id="ARBA00023180"/>
    </source>
</evidence>
<dbReference type="SUPFAM" id="SSF53474">
    <property type="entry name" value="alpha/beta-Hydrolases"/>
    <property type="match status" value="1"/>
</dbReference>
<protein>
    <recommendedName>
        <fullName evidence="5">Carboxylic ester hydrolase</fullName>
        <ecNumber evidence="5">3.1.1.-</ecNumber>
    </recommendedName>
</protein>
<feature type="signal peptide" evidence="5">
    <location>
        <begin position="1"/>
        <end position="19"/>
    </location>
</feature>
<keyword evidence="4" id="KW-0325">Glycoprotein</keyword>
<dbReference type="EMBL" id="CAXLJM020000028">
    <property type="protein sequence ID" value="CAL8096627.1"/>
    <property type="molecule type" value="Genomic_DNA"/>
</dbReference>
<feature type="domain" description="Carboxylesterase type B" evidence="6">
    <location>
        <begin position="29"/>
        <end position="546"/>
    </location>
</feature>
<accession>A0ABP1QEA0</accession>
<comment type="caution">
    <text evidence="7">The sequence shown here is derived from an EMBL/GenBank/DDBJ whole genome shotgun (WGS) entry which is preliminary data.</text>
</comment>
<evidence type="ECO:0000256" key="1">
    <source>
        <dbReference type="ARBA" id="ARBA00005964"/>
    </source>
</evidence>
<gene>
    <name evidence="7" type="ORF">ODALV1_LOCUS9408</name>
</gene>
<dbReference type="PROSITE" id="PS00122">
    <property type="entry name" value="CARBOXYLESTERASE_B_1"/>
    <property type="match status" value="1"/>
</dbReference>
<evidence type="ECO:0000256" key="2">
    <source>
        <dbReference type="ARBA" id="ARBA00022487"/>
    </source>
</evidence>
<dbReference type="InterPro" id="IPR002018">
    <property type="entry name" value="CarbesteraseB"/>
</dbReference>
<evidence type="ECO:0000259" key="6">
    <source>
        <dbReference type="Pfam" id="PF00135"/>
    </source>
</evidence>
<dbReference type="InterPro" id="IPR019826">
    <property type="entry name" value="Carboxylesterase_B_AS"/>
</dbReference>
<keyword evidence="3 5" id="KW-0378">Hydrolase</keyword>
<dbReference type="PANTHER" id="PTHR11559">
    <property type="entry name" value="CARBOXYLESTERASE"/>
    <property type="match status" value="1"/>
</dbReference>
<name>A0ABP1QEA0_9HEXA</name>
<evidence type="ECO:0000256" key="3">
    <source>
        <dbReference type="ARBA" id="ARBA00022801"/>
    </source>
</evidence>
<organism evidence="7 8">
    <name type="scientific">Orchesella dallaii</name>
    <dbReference type="NCBI Taxonomy" id="48710"/>
    <lineage>
        <taxon>Eukaryota</taxon>
        <taxon>Metazoa</taxon>
        <taxon>Ecdysozoa</taxon>
        <taxon>Arthropoda</taxon>
        <taxon>Hexapoda</taxon>
        <taxon>Collembola</taxon>
        <taxon>Entomobryomorpha</taxon>
        <taxon>Entomobryoidea</taxon>
        <taxon>Orchesellidae</taxon>
        <taxon>Orchesellinae</taxon>
        <taxon>Orchesella</taxon>
    </lineage>
</organism>
<proteinExistence type="inferred from homology"/>
<keyword evidence="8" id="KW-1185">Reference proteome</keyword>
<comment type="similarity">
    <text evidence="1 5">Belongs to the type-B carboxylesterase/lipase family.</text>
</comment>
<dbReference type="InterPro" id="IPR050309">
    <property type="entry name" value="Type-B_Carboxylest/Lipase"/>
</dbReference>
<dbReference type="Gene3D" id="3.40.50.1820">
    <property type="entry name" value="alpha/beta hydrolase"/>
    <property type="match status" value="1"/>
</dbReference>
<reference evidence="7 8" key="1">
    <citation type="submission" date="2024-08" db="EMBL/GenBank/DDBJ databases">
        <authorList>
            <person name="Cucini C."/>
            <person name="Frati F."/>
        </authorList>
    </citation>
    <scope>NUCLEOTIDE SEQUENCE [LARGE SCALE GENOMIC DNA]</scope>
</reference>
<dbReference type="Proteomes" id="UP001642540">
    <property type="component" value="Unassembled WGS sequence"/>
</dbReference>
<feature type="chain" id="PRO_5044951587" description="Carboxylic ester hydrolase" evidence="5">
    <location>
        <begin position="20"/>
        <end position="573"/>
    </location>
</feature>
<evidence type="ECO:0000313" key="8">
    <source>
        <dbReference type="Proteomes" id="UP001642540"/>
    </source>
</evidence>
<dbReference type="InterPro" id="IPR029058">
    <property type="entry name" value="AB_hydrolase_fold"/>
</dbReference>
<keyword evidence="5" id="KW-0732">Signal</keyword>
<evidence type="ECO:0000313" key="7">
    <source>
        <dbReference type="EMBL" id="CAL8096627.1"/>
    </source>
</evidence>
<evidence type="ECO:0000256" key="5">
    <source>
        <dbReference type="RuleBase" id="RU361235"/>
    </source>
</evidence>
<sequence length="573" mass="65168">MKALSWGLVILHWSTLATSDKEEDFLTRSPVVQTKYGPVQGVQRKGHYEFRSLPFAKAPVGPLRFKVPEEPEPWSDTLDTVEFPEYCIQYNVFWNSTEGEEDCLYLTVFTPELPSTNNENPKLPVMVYIHSGGFMFGRGAQFRGDYLMEHKNVVLVVFHYRLGSLGFLNTGDEHSFGNMGMKDQVQALRFVQENIGRFGGDKDRVMIFGTSAGSASVHYHILSPMSKGLFHTALSASGSALNPWAFQPNPVPNSKKLGQFHNCPTGTSKELVECLRTKDAHEIAFTHSLFLDFYSDPIAAFGPSIESGNPNVNTRFLSDTPRNIIEKGVVNEVPWIVGFDTDEGYEHTLGVVKSQPLLERLNLKWEEVFPITLEYVNEPPELQSKISEKVRKFYFDNQPINVDNPKNLSNAYSDKTFIHGIIEAARLHAKLGKAESHPVYLYNFGYEGSHSIVTLRGHSRDGFIANHMDDIQYLLTTFLFPFIEPDARDRPFQQKYLKMVTDFVASGKIQPFDKDSPNDIWEPLNSDGNIRYYHITETPRMEPICKELSDRVDFWNSFPLREYQVTTGGKDEL</sequence>